<feature type="region of interest" description="Disordered" evidence="1">
    <location>
        <begin position="137"/>
        <end position="175"/>
    </location>
</feature>
<dbReference type="SUPFAM" id="SSF56112">
    <property type="entry name" value="Protein kinase-like (PK-like)"/>
    <property type="match status" value="1"/>
</dbReference>
<sequence>MTLSRFHPLHIRRVFRSESSSPVRCEPLETWEVPSPSEWRRPSLDGTVLTNSRNREGLPATQEDTAISIHTQPIHIFSVQESLPLDRTDLPPEATLYNKHQPEPARPSDLKSPKFPATSRLPLRVVNVPSESGAISRKTDYYSAKSIHSPSPRPLPLPPSPSNYSIAPPPYTPTSPPLPTINISDQPLVSVKTHLRSPLRITSASHSLSGTSEGNTDEEGVLNFAQSQRVLTFIADILWDTDEYKALLKADRSVVQSLLDLFQILSLRADLTATLRSSVFKGMLRMSKSSGLYPSLIDIDDFEKDGDLPVASGGFCDIWKGYLGIELVCIKVVRVYRDSDMEKIVKESMREAIIWRQLDHPNLLPFHGLYRQEQKICLISPWMENGCLTQYLEEVNRDLGSVEHEVLVWDIASGLTYLHEMGVIHGDLKGDNILITSQRRACIADFGLSRLTDSRVLAMTSTLALPAGTVRWSAPEILMNGGTHTYQSDIYAFACVCYEIYSNLRPFHDHRTDGAVILQIYLGERPTRPHNTKLTDEMWRFIEACWNGDPSRRPKSSELVTELEGVLGEHNVPTTPPKWDRARLSAGIWAKLRQGDFEWTDAEAHLTQSAVKLRMERAGR</sequence>
<protein>
    <submittedName>
        <fullName evidence="3">Serine/threonine-protein kinase tnni3k</fullName>
    </submittedName>
</protein>
<name>A0AAW0CCH4_9AGAR</name>
<feature type="region of interest" description="Disordered" evidence="1">
    <location>
        <begin position="87"/>
        <end position="116"/>
    </location>
</feature>
<keyword evidence="3" id="KW-0808">Transferase</keyword>
<dbReference type="Gene3D" id="1.10.510.10">
    <property type="entry name" value="Transferase(Phosphotransferase) domain 1"/>
    <property type="match status" value="1"/>
</dbReference>
<dbReference type="InterPro" id="IPR000719">
    <property type="entry name" value="Prot_kinase_dom"/>
</dbReference>
<evidence type="ECO:0000313" key="3">
    <source>
        <dbReference type="EMBL" id="KAK7036760.1"/>
    </source>
</evidence>
<feature type="domain" description="Protein kinase" evidence="2">
    <location>
        <begin position="304"/>
        <end position="567"/>
    </location>
</feature>
<accession>A0AAW0CCH4</accession>
<dbReference type="PRINTS" id="PR00109">
    <property type="entry name" value="TYRKINASE"/>
</dbReference>
<organism evidence="3 4">
    <name type="scientific">Paramarasmius palmivorus</name>
    <dbReference type="NCBI Taxonomy" id="297713"/>
    <lineage>
        <taxon>Eukaryota</taxon>
        <taxon>Fungi</taxon>
        <taxon>Dikarya</taxon>
        <taxon>Basidiomycota</taxon>
        <taxon>Agaricomycotina</taxon>
        <taxon>Agaricomycetes</taxon>
        <taxon>Agaricomycetidae</taxon>
        <taxon>Agaricales</taxon>
        <taxon>Marasmiineae</taxon>
        <taxon>Marasmiaceae</taxon>
        <taxon>Paramarasmius</taxon>
    </lineage>
</organism>
<dbReference type="SMART" id="SM00220">
    <property type="entry name" value="S_TKc"/>
    <property type="match status" value="1"/>
</dbReference>
<keyword evidence="4" id="KW-1185">Reference proteome</keyword>
<evidence type="ECO:0000313" key="4">
    <source>
        <dbReference type="Proteomes" id="UP001383192"/>
    </source>
</evidence>
<reference evidence="3 4" key="1">
    <citation type="submission" date="2024-01" db="EMBL/GenBank/DDBJ databases">
        <title>A draft genome for a cacao thread blight-causing isolate of Paramarasmius palmivorus.</title>
        <authorList>
            <person name="Baruah I.K."/>
            <person name="Bukari Y."/>
            <person name="Amoako-Attah I."/>
            <person name="Meinhardt L.W."/>
            <person name="Bailey B.A."/>
            <person name="Cohen S.P."/>
        </authorList>
    </citation>
    <scope>NUCLEOTIDE SEQUENCE [LARGE SCALE GENOMIC DNA]</scope>
    <source>
        <strain evidence="3 4">GH-12</strain>
    </source>
</reference>
<comment type="caution">
    <text evidence="3">The sequence shown here is derived from an EMBL/GenBank/DDBJ whole genome shotgun (WGS) entry which is preliminary data.</text>
</comment>
<dbReference type="AlphaFoldDB" id="A0AAW0CCH4"/>
<evidence type="ECO:0000256" key="1">
    <source>
        <dbReference type="SAM" id="MobiDB-lite"/>
    </source>
</evidence>
<dbReference type="PROSITE" id="PS50011">
    <property type="entry name" value="PROTEIN_KINASE_DOM"/>
    <property type="match status" value="1"/>
</dbReference>
<dbReference type="EMBL" id="JAYKXP010000049">
    <property type="protein sequence ID" value="KAK7036760.1"/>
    <property type="molecule type" value="Genomic_DNA"/>
</dbReference>
<keyword evidence="3" id="KW-0418">Kinase</keyword>
<dbReference type="InterPro" id="IPR001245">
    <property type="entry name" value="Ser-Thr/Tyr_kinase_cat_dom"/>
</dbReference>
<dbReference type="PROSITE" id="PS00108">
    <property type="entry name" value="PROTEIN_KINASE_ST"/>
    <property type="match status" value="1"/>
</dbReference>
<dbReference type="Proteomes" id="UP001383192">
    <property type="component" value="Unassembled WGS sequence"/>
</dbReference>
<dbReference type="PANTHER" id="PTHR44329">
    <property type="entry name" value="SERINE/THREONINE-PROTEIN KINASE TNNI3K-RELATED"/>
    <property type="match status" value="1"/>
</dbReference>
<feature type="compositionally biased region" description="Basic and acidic residues" evidence="1">
    <location>
        <begin position="100"/>
        <end position="112"/>
    </location>
</feature>
<gene>
    <name evidence="3" type="primary">TNNI3K</name>
    <name evidence="3" type="ORF">VNI00_011426</name>
</gene>
<proteinExistence type="predicted"/>
<dbReference type="GO" id="GO:0005524">
    <property type="term" value="F:ATP binding"/>
    <property type="evidence" value="ECO:0007669"/>
    <property type="project" value="InterPro"/>
</dbReference>
<dbReference type="InterPro" id="IPR011009">
    <property type="entry name" value="Kinase-like_dom_sf"/>
</dbReference>
<evidence type="ECO:0000259" key="2">
    <source>
        <dbReference type="PROSITE" id="PS50011"/>
    </source>
</evidence>
<dbReference type="InterPro" id="IPR051681">
    <property type="entry name" value="Ser/Thr_Kinases-Pseudokinases"/>
</dbReference>
<feature type="compositionally biased region" description="Pro residues" evidence="1">
    <location>
        <begin position="151"/>
        <end position="175"/>
    </location>
</feature>
<dbReference type="Pfam" id="PF07714">
    <property type="entry name" value="PK_Tyr_Ser-Thr"/>
    <property type="match status" value="1"/>
</dbReference>
<dbReference type="GO" id="GO:0004674">
    <property type="term" value="F:protein serine/threonine kinase activity"/>
    <property type="evidence" value="ECO:0007669"/>
    <property type="project" value="TreeGrafter"/>
</dbReference>
<dbReference type="InterPro" id="IPR008271">
    <property type="entry name" value="Ser/Thr_kinase_AS"/>
</dbReference>